<organism evidence="1 2">
    <name type="scientific">Staurois parvus</name>
    <dbReference type="NCBI Taxonomy" id="386267"/>
    <lineage>
        <taxon>Eukaryota</taxon>
        <taxon>Metazoa</taxon>
        <taxon>Chordata</taxon>
        <taxon>Craniata</taxon>
        <taxon>Vertebrata</taxon>
        <taxon>Euteleostomi</taxon>
        <taxon>Amphibia</taxon>
        <taxon>Batrachia</taxon>
        <taxon>Anura</taxon>
        <taxon>Neobatrachia</taxon>
        <taxon>Ranoidea</taxon>
        <taxon>Ranidae</taxon>
        <taxon>Staurois</taxon>
    </lineage>
</organism>
<comment type="caution">
    <text evidence="1">The sequence shown here is derived from an EMBL/GenBank/DDBJ whole genome shotgun (WGS) entry which is preliminary data.</text>
</comment>
<name>A0ABN9BSE3_9NEOB</name>
<accession>A0ABN9BSE3</accession>
<gene>
    <name evidence="1" type="ORF">SPARVUS_LOCUS3474064</name>
</gene>
<keyword evidence="2" id="KW-1185">Reference proteome</keyword>
<proteinExistence type="predicted"/>
<dbReference type="EMBL" id="CATNWA010005547">
    <property type="protein sequence ID" value="CAI9550201.1"/>
    <property type="molecule type" value="Genomic_DNA"/>
</dbReference>
<evidence type="ECO:0000313" key="1">
    <source>
        <dbReference type="EMBL" id="CAI9550201.1"/>
    </source>
</evidence>
<sequence length="71" mass="7577">MNDHMIGTSHRGPVQQSVFCCVRRTQRTPDCGAACSQGVCTSREGGRTFINGHPPLHCSCPAVCIHGQHSG</sequence>
<dbReference type="Proteomes" id="UP001162483">
    <property type="component" value="Unassembled WGS sequence"/>
</dbReference>
<protein>
    <submittedName>
        <fullName evidence="1">Uncharacterized protein</fullName>
    </submittedName>
</protein>
<evidence type="ECO:0000313" key="2">
    <source>
        <dbReference type="Proteomes" id="UP001162483"/>
    </source>
</evidence>
<reference evidence="1" key="1">
    <citation type="submission" date="2023-05" db="EMBL/GenBank/DDBJ databases">
        <authorList>
            <person name="Stuckert A."/>
        </authorList>
    </citation>
    <scope>NUCLEOTIDE SEQUENCE</scope>
</reference>